<protein>
    <submittedName>
        <fullName evidence="3">YpdA family putative bacillithiol disulfide reductase</fullName>
    </submittedName>
</protein>
<organism evidence="3 4">
    <name type="scientific">Seonamhaeicola algicola</name>
    <dbReference type="NCBI Taxonomy" id="1719036"/>
    <lineage>
        <taxon>Bacteria</taxon>
        <taxon>Pseudomonadati</taxon>
        <taxon>Bacteroidota</taxon>
        <taxon>Flavobacteriia</taxon>
        <taxon>Flavobacteriales</taxon>
        <taxon>Flavobacteriaceae</taxon>
    </lineage>
</organism>
<dbReference type="Pfam" id="PF13738">
    <property type="entry name" value="Pyr_redox_3"/>
    <property type="match status" value="1"/>
</dbReference>
<dbReference type="EMBL" id="VOSC01000023">
    <property type="protein sequence ID" value="TXE11111.1"/>
    <property type="molecule type" value="Genomic_DNA"/>
</dbReference>
<evidence type="ECO:0000313" key="3">
    <source>
        <dbReference type="EMBL" id="TXE11111.1"/>
    </source>
</evidence>
<dbReference type="InterPro" id="IPR050097">
    <property type="entry name" value="Ferredoxin-NADP_redctase_2"/>
</dbReference>
<reference evidence="4" key="1">
    <citation type="submission" date="2019-08" db="EMBL/GenBank/DDBJ databases">
        <title>Seonamhaeicola sediminis sp. nov., isolated from marine sediment.</title>
        <authorList>
            <person name="Cao W.R."/>
        </authorList>
    </citation>
    <scope>NUCLEOTIDE SEQUENCE [LARGE SCALE GENOMIC DNA]</scope>
    <source>
        <strain evidence="4">Gy8</strain>
    </source>
</reference>
<dbReference type="PRINTS" id="PR00368">
    <property type="entry name" value="FADPNR"/>
</dbReference>
<dbReference type="Gene3D" id="3.50.50.60">
    <property type="entry name" value="FAD/NAD(P)-binding domain"/>
    <property type="match status" value="1"/>
</dbReference>
<dbReference type="PANTHER" id="PTHR48105">
    <property type="entry name" value="THIOREDOXIN REDUCTASE 1-RELATED-RELATED"/>
    <property type="match status" value="1"/>
</dbReference>
<keyword evidence="2" id="KW-0560">Oxidoreductase</keyword>
<dbReference type="InterPro" id="IPR036188">
    <property type="entry name" value="FAD/NAD-bd_sf"/>
</dbReference>
<dbReference type="NCBIfam" id="TIGR04018">
    <property type="entry name" value="Bthiol_YpdA"/>
    <property type="match status" value="1"/>
</dbReference>
<dbReference type="InterPro" id="IPR023856">
    <property type="entry name" value="Bdr"/>
</dbReference>
<keyword evidence="4" id="KW-1185">Reference proteome</keyword>
<evidence type="ECO:0000256" key="1">
    <source>
        <dbReference type="ARBA" id="ARBA00022630"/>
    </source>
</evidence>
<keyword evidence="1" id="KW-0285">Flavoprotein</keyword>
<dbReference type="Proteomes" id="UP000321790">
    <property type="component" value="Unassembled WGS sequence"/>
</dbReference>
<dbReference type="GO" id="GO:0016491">
    <property type="term" value="F:oxidoreductase activity"/>
    <property type="evidence" value="ECO:0007669"/>
    <property type="project" value="UniProtKB-KW"/>
</dbReference>
<dbReference type="RefSeq" id="WP_147134448.1">
    <property type="nucleotide sequence ID" value="NZ_VOSC01000023.1"/>
</dbReference>
<proteinExistence type="predicted"/>
<gene>
    <name evidence="3" type="primary">ypdA</name>
    <name evidence="3" type="ORF">FUA26_08550</name>
</gene>
<dbReference type="PRINTS" id="PR00469">
    <property type="entry name" value="PNDRDTASEII"/>
</dbReference>
<dbReference type="SUPFAM" id="SSF51905">
    <property type="entry name" value="FAD/NAD(P)-binding domain"/>
    <property type="match status" value="1"/>
</dbReference>
<evidence type="ECO:0000256" key="2">
    <source>
        <dbReference type="ARBA" id="ARBA00023002"/>
    </source>
</evidence>
<dbReference type="AlphaFoldDB" id="A0A5C7ART2"/>
<dbReference type="PROSITE" id="PS51257">
    <property type="entry name" value="PROKAR_LIPOPROTEIN"/>
    <property type="match status" value="1"/>
</dbReference>
<accession>A0A5C7ART2</accession>
<dbReference type="OrthoDB" id="9778740at2"/>
<evidence type="ECO:0000313" key="4">
    <source>
        <dbReference type="Proteomes" id="UP000321790"/>
    </source>
</evidence>
<name>A0A5C7ART2_9FLAO</name>
<sequence length="331" mass="37562">MTKETILTEKDIIIIGGGPIGIACALECKKRNWNYVVIEKGTLANSLFNYPKNMTFFSTSEKLEIDNIPFISNNPKPNRDEALEYYRRVTTSNNLNINLYETVININKTAQTFQVKTSKRQYTAKHVIICTGFYDIPKLLNVAGENLNKVTHYYKEAHNYTLQDVVVVGASNSAVDAALEIWRKGGRVTMVVRGENIGERVKYWVRPDIINRIEEGSIKAYFNSEIKEITPNSVTVKTPKGLVTLLNDYVIALTGYLPDFNLLKNSGITMTDDEKQIPIYNNDTMESNIENLYLAGVICGGKETHKWFIENSRIHAKRIAKHIETKLNLSN</sequence>
<comment type="caution">
    <text evidence="3">The sequence shown here is derived from an EMBL/GenBank/DDBJ whole genome shotgun (WGS) entry which is preliminary data.</text>
</comment>